<proteinExistence type="predicted"/>
<dbReference type="AlphaFoldDB" id="A0A067TW69"/>
<gene>
    <name evidence="1" type="ORF">GALMADRAFT_236897</name>
</gene>
<organism evidence="1 2">
    <name type="scientific">Galerina marginata (strain CBS 339.88)</name>
    <dbReference type="NCBI Taxonomy" id="685588"/>
    <lineage>
        <taxon>Eukaryota</taxon>
        <taxon>Fungi</taxon>
        <taxon>Dikarya</taxon>
        <taxon>Basidiomycota</taxon>
        <taxon>Agaricomycotina</taxon>
        <taxon>Agaricomycetes</taxon>
        <taxon>Agaricomycetidae</taxon>
        <taxon>Agaricales</taxon>
        <taxon>Agaricineae</taxon>
        <taxon>Strophariaceae</taxon>
        <taxon>Galerina</taxon>
    </lineage>
</organism>
<accession>A0A067TW69</accession>
<name>A0A067TW69_GALM3</name>
<protein>
    <submittedName>
        <fullName evidence="1">Uncharacterized protein</fullName>
    </submittedName>
</protein>
<sequence length="164" mass="18594">MSSNIPPFKPRLPMIIPKGFFKSIRRFKIFPNHVRLPTTPAACARLRLKRKQLAETKRQTELITISKRRLEILSRQLSSLQDLHCAQLLFLQNLAVKNNDPADELPHPSSIPFQTRTTLPLPTFALPQSYSSTPLPHTLPLPIPEPTYIHLSTCSPVAFSLHGF</sequence>
<keyword evidence="2" id="KW-1185">Reference proteome</keyword>
<dbReference type="Proteomes" id="UP000027222">
    <property type="component" value="Unassembled WGS sequence"/>
</dbReference>
<reference evidence="2" key="1">
    <citation type="journal article" date="2014" name="Proc. Natl. Acad. Sci. U.S.A.">
        <title>Extensive sampling of basidiomycete genomes demonstrates inadequacy of the white-rot/brown-rot paradigm for wood decay fungi.</title>
        <authorList>
            <person name="Riley R."/>
            <person name="Salamov A.A."/>
            <person name="Brown D.W."/>
            <person name="Nagy L.G."/>
            <person name="Floudas D."/>
            <person name="Held B.W."/>
            <person name="Levasseur A."/>
            <person name="Lombard V."/>
            <person name="Morin E."/>
            <person name="Otillar R."/>
            <person name="Lindquist E.A."/>
            <person name="Sun H."/>
            <person name="LaButti K.M."/>
            <person name="Schmutz J."/>
            <person name="Jabbour D."/>
            <person name="Luo H."/>
            <person name="Baker S.E."/>
            <person name="Pisabarro A.G."/>
            <person name="Walton J.D."/>
            <person name="Blanchette R.A."/>
            <person name="Henrissat B."/>
            <person name="Martin F."/>
            <person name="Cullen D."/>
            <person name="Hibbett D.S."/>
            <person name="Grigoriev I.V."/>
        </authorList>
    </citation>
    <scope>NUCLEOTIDE SEQUENCE [LARGE SCALE GENOMIC DNA]</scope>
    <source>
        <strain evidence="2">CBS 339.88</strain>
    </source>
</reference>
<evidence type="ECO:0000313" key="2">
    <source>
        <dbReference type="Proteomes" id="UP000027222"/>
    </source>
</evidence>
<dbReference type="HOGENOM" id="CLU_137491_0_0_1"/>
<evidence type="ECO:0000313" key="1">
    <source>
        <dbReference type="EMBL" id="KDR84194.1"/>
    </source>
</evidence>
<dbReference type="EMBL" id="KL142368">
    <property type="protein sequence ID" value="KDR84194.1"/>
    <property type="molecule type" value="Genomic_DNA"/>
</dbReference>
<dbReference type="OrthoDB" id="3105090at2759"/>